<dbReference type="InterPro" id="IPR045337">
    <property type="entry name" value="MmgE_PrpD_C"/>
</dbReference>
<dbReference type="InterPro" id="IPR045336">
    <property type="entry name" value="MmgE_PrpD_N"/>
</dbReference>
<dbReference type="InterPro" id="IPR036148">
    <property type="entry name" value="MmgE/PrpD_sf"/>
</dbReference>
<gene>
    <name evidence="4" type="ORF">EV675_5060</name>
</gene>
<dbReference type="PANTHER" id="PTHR16943:SF8">
    <property type="entry name" value="2-METHYLCITRATE DEHYDRATASE"/>
    <property type="match status" value="1"/>
</dbReference>
<dbReference type="RefSeq" id="WP_130361159.1">
    <property type="nucleotide sequence ID" value="NZ_SGXC01000003.1"/>
</dbReference>
<evidence type="ECO:0000256" key="1">
    <source>
        <dbReference type="ARBA" id="ARBA00006174"/>
    </source>
</evidence>
<name>A0A4Q7N8H2_9BURK</name>
<dbReference type="Gene3D" id="1.10.4100.10">
    <property type="entry name" value="2-methylcitrate dehydratase PrpD"/>
    <property type="match status" value="1"/>
</dbReference>
<dbReference type="GO" id="GO:0016829">
    <property type="term" value="F:lyase activity"/>
    <property type="evidence" value="ECO:0007669"/>
    <property type="project" value="InterPro"/>
</dbReference>
<evidence type="ECO:0000259" key="2">
    <source>
        <dbReference type="Pfam" id="PF03972"/>
    </source>
</evidence>
<organism evidence="4 5">
    <name type="scientific">Pigmentiphaga kullae</name>
    <dbReference type="NCBI Taxonomy" id="151784"/>
    <lineage>
        <taxon>Bacteria</taxon>
        <taxon>Pseudomonadati</taxon>
        <taxon>Pseudomonadota</taxon>
        <taxon>Betaproteobacteria</taxon>
        <taxon>Burkholderiales</taxon>
        <taxon>Alcaligenaceae</taxon>
        <taxon>Pigmentiphaga</taxon>
    </lineage>
</organism>
<dbReference type="Proteomes" id="UP000292445">
    <property type="component" value="Unassembled WGS sequence"/>
</dbReference>
<comment type="caution">
    <text evidence="4">The sequence shown here is derived from an EMBL/GenBank/DDBJ whole genome shotgun (WGS) entry which is preliminary data.</text>
</comment>
<dbReference type="SUPFAM" id="SSF103378">
    <property type="entry name" value="2-methylcitrate dehydratase PrpD"/>
    <property type="match status" value="1"/>
</dbReference>
<feature type="domain" description="MmgE/PrpD C-terminal" evidence="3">
    <location>
        <begin position="273"/>
        <end position="443"/>
    </location>
</feature>
<feature type="domain" description="MmgE/PrpD N-terminal" evidence="2">
    <location>
        <begin position="6"/>
        <end position="247"/>
    </location>
</feature>
<reference evidence="4 5" key="1">
    <citation type="submission" date="2019-02" db="EMBL/GenBank/DDBJ databases">
        <title>Genomic Encyclopedia of Type Strains, Phase IV (KMG-IV): sequencing the most valuable type-strain genomes for metagenomic binning, comparative biology and taxonomic classification.</title>
        <authorList>
            <person name="Goeker M."/>
        </authorList>
    </citation>
    <scope>NUCLEOTIDE SEQUENCE [LARGE SCALE GENOMIC DNA]</scope>
    <source>
        <strain evidence="4 5">K24</strain>
    </source>
</reference>
<dbReference type="Gene3D" id="3.30.1330.120">
    <property type="entry name" value="2-methylcitrate dehydratase PrpD"/>
    <property type="match status" value="1"/>
</dbReference>
<evidence type="ECO:0000259" key="3">
    <source>
        <dbReference type="Pfam" id="PF19305"/>
    </source>
</evidence>
<dbReference type="InterPro" id="IPR042183">
    <property type="entry name" value="MmgE/PrpD_sf_1"/>
</dbReference>
<evidence type="ECO:0000313" key="4">
    <source>
        <dbReference type="EMBL" id="RZS78412.1"/>
    </source>
</evidence>
<dbReference type="PANTHER" id="PTHR16943">
    <property type="entry name" value="2-METHYLCITRATE DEHYDRATASE-RELATED"/>
    <property type="match status" value="1"/>
</dbReference>
<dbReference type="Pfam" id="PF19305">
    <property type="entry name" value="MmgE_PrpD_C"/>
    <property type="match status" value="1"/>
</dbReference>
<accession>A0A4Q7N8H2</accession>
<protein>
    <submittedName>
        <fullName evidence="4">2-methylcitrate dehydratase PrpD</fullName>
    </submittedName>
</protein>
<sequence length="467" mass="50103">MHGMSERLADWATNLSWTDIPRDVKDLARLQILDAVGVMLAARPLEPVHAAVRAMARTDAGSQARSLGFDQSLSLSGAAFVNGVMSSLLEFDDTHIESFVHPTVAPFSIALPYCQSSHLSGARLMQAVIIGSELSCRLGLVSPMRLHGVGIHPTAIMGAFGAVYALAWLEHLDCRQLVDAIGHCASMCGGLMASWEDGASTKTLHVGMAASQAVRAVALGREGISGPRLVFEGRFGWFQTHVQKAEPSAFRYVQATDELGGRWELLNVASKPYPSAFTIHPYVDAVLALKAAHAIAPADIAEIRCRIAPSSVATLCEPAAEKLRPLTSWHGRISLQHSLAEALVRGGMDKHAYSPEALADPVINALADKVAYEAHASQSADPKKAGAHVRIRLNDGSCLEHVIESVRGTRANPISQEDYIRKFRSNADGVIAPGRIDEAIDRLMRLDAIDDVAAVFDALATPTVHSE</sequence>
<comment type="similarity">
    <text evidence="1">Belongs to the PrpD family.</text>
</comment>
<proteinExistence type="inferred from homology"/>
<dbReference type="OrthoDB" id="9797528at2"/>
<evidence type="ECO:0000313" key="5">
    <source>
        <dbReference type="Proteomes" id="UP000292445"/>
    </source>
</evidence>
<keyword evidence="5" id="KW-1185">Reference proteome</keyword>
<dbReference type="Pfam" id="PF03972">
    <property type="entry name" value="MmgE_PrpD_N"/>
    <property type="match status" value="1"/>
</dbReference>
<dbReference type="AlphaFoldDB" id="A0A4Q7N8H2"/>
<dbReference type="InterPro" id="IPR042188">
    <property type="entry name" value="MmgE/PrpD_sf_2"/>
</dbReference>
<dbReference type="InterPro" id="IPR005656">
    <property type="entry name" value="MmgE_PrpD"/>
</dbReference>
<dbReference type="EMBL" id="SGXC01000003">
    <property type="protein sequence ID" value="RZS78412.1"/>
    <property type="molecule type" value="Genomic_DNA"/>
</dbReference>